<dbReference type="SUPFAM" id="SSF53098">
    <property type="entry name" value="Ribonuclease H-like"/>
    <property type="match status" value="1"/>
</dbReference>
<feature type="domain" description="Transposase IS701-like DDE" evidence="1">
    <location>
        <begin position="6"/>
        <end position="202"/>
    </location>
</feature>
<dbReference type="Gene3D" id="3.90.350.10">
    <property type="entry name" value="Transposase Inhibitor Protein From Tn5, Chain A, domain 1"/>
    <property type="match status" value="1"/>
</dbReference>
<proteinExistence type="predicted"/>
<dbReference type="GeneID" id="66742581"/>
<dbReference type="AlphaFoldDB" id="A0A9Q5YKR5"/>
<evidence type="ECO:0000313" key="2">
    <source>
        <dbReference type="EMBL" id="QGO04595.1"/>
    </source>
</evidence>
<sequence length="349" mass="40405">MLNLADIYTDYLIAQNKHATATGLADLMPDELSHDQITRLLNKAPQTSKGLWLKIKTDVREYEGLDDGVLALDDMIAEKPYSDENDIIAWHYDHSKGRTVKGINILTAMVRYGDVRLPIAYEVIEKTIRYSDLQTKKERRKSSFTKNDLFLKLLNVAIRNDLKFTYVLADRWFSSQSNMSYIHNAGKKFIMGIKSNRCVALTEKNKENGKHQQLKQISLEDGIPQTVYLKGMAFKVQVMKKTFKNENGKERVLYLVTNDLSIDGQPILDTYKKRWSIEEFHKSVKQNSSFEKSPTRIVTSQLNHIYYSILGFCRLERLKLKKSLNHFAIKYKLILRANQIALQELRSMA</sequence>
<dbReference type="RefSeq" id="WP_033923686.1">
    <property type="nucleotide sequence ID" value="NZ_CP013761.1"/>
</dbReference>
<dbReference type="Pfam" id="PF13546">
    <property type="entry name" value="DDE_5"/>
    <property type="match status" value="1"/>
</dbReference>
<gene>
    <name evidence="2" type="ORF">Psal009_00464</name>
</gene>
<organism evidence="2 3">
    <name type="scientific">Piscirickettsia salmonis</name>
    <dbReference type="NCBI Taxonomy" id="1238"/>
    <lineage>
        <taxon>Bacteria</taxon>
        <taxon>Pseudomonadati</taxon>
        <taxon>Pseudomonadota</taxon>
        <taxon>Gammaproteobacteria</taxon>
        <taxon>Thiotrichales</taxon>
        <taxon>Piscirickettsiaceae</taxon>
        <taxon>Piscirickettsia</taxon>
    </lineage>
</organism>
<evidence type="ECO:0000313" key="3">
    <source>
        <dbReference type="Proteomes" id="UP000422232"/>
    </source>
</evidence>
<evidence type="ECO:0000259" key="1">
    <source>
        <dbReference type="Pfam" id="PF13546"/>
    </source>
</evidence>
<keyword evidence="3" id="KW-1185">Reference proteome</keyword>
<dbReference type="EMBL" id="CP038908">
    <property type="protein sequence ID" value="QGO04595.1"/>
    <property type="molecule type" value="Genomic_DNA"/>
</dbReference>
<dbReference type="InterPro" id="IPR012337">
    <property type="entry name" value="RNaseH-like_sf"/>
</dbReference>
<reference evidence="2 3" key="1">
    <citation type="submission" date="2019-04" db="EMBL/GenBank/DDBJ databases">
        <title>Complete genome sequencing of Piscirickettsia salmonis strain Psal-009.</title>
        <authorList>
            <person name="Schober I."/>
            <person name="Bunk B."/>
            <person name="Sproer C."/>
            <person name="Carril G.P."/>
            <person name="Riedel T."/>
            <person name="Flores-Herrera P.A."/>
            <person name="Nourdin-Galindo G."/>
            <person name="Marshall S.H."/>
            <person name="Overmann J."/>
        </authorList>
    </citation>
    <scope>NUCLEOTIDE SEQUENCE [LARGE SCALE GENOMIC DNA]</scope>
    <source>
        <strain evidence="2 3">Psal-009</strain>
    </source>
</reference>
<accession>A0A9Q5YKR5</accession>
<dbReference type="InterPro" id="IPR038721">
    <property type="entry name" value="IS701-like_DDE_dom"/>
</dbReference>
<name>A0A9Q5YKR5_PISSA</name>
<protein>
    <submittedName>
        <fullName evidence="2">Transposase DDE domain protein</fullName>
    </submittedName>
</protein>
<dbReference type="Proteomes" id="UP000422232">
    <property type="component" value="Chromosome"/>
</dbReference>